<keyword evidence="3" id="KW-0012">Acyltransferase</keyword>
<dbReference type="AlphaFoldDB" id="A0A0F8ZZT5"/>
<accession>A0A0F8ZZT5</accession>
<dbReference type="InterPro" id="IPR001078">
    <property type="entry name" value="2-oxoacid_DH_actylTfrase"/>
</dbReference>
<evidence type="ECO:0000259" key="4">
    <source>
        <dbReference type="Pfam" id="PF00198"/>
    </source>
</evidence>
<protein>
    <recommendedName>
        <fullName evidence="4">2-oxoacid dehydrogenase acyltransferase catalytic domain-containing protein</fullName>
    </recommendedName>
</protein>
<sequence length="145" mass="15384">HDGNELIEYPTANIGIAVGMDDGLVVPVLIAAERLNLQQTGAETRRLAETARKGKIEGMGQGLLTITNLGMFGVERFLAIINPPEAAILAAGAVHEDVTVSDGAMKVGQVMTLMLSCDHRVIDGLAAAKFLGRLKELLENPQLLV</sequence>
<dbReference type="InterPro" id="IPR023213">
    <property type="entry name" value="CAT-like_dom_sf"/>
</dbReference>
<organism evidence="5">
    <name type="scientific">marine sediment metagenome</name>
    <dbReference type="NCBI Taxonomy" id="412755"/>
    <lineage>
        <taxon>unclassified sequences</taxon>
        <taxon>metagenomes</taxon>
        <taxon>ecological metagenomes</taxon>
    </lineage>
</organism>
<dbReference type="GO" id="GO:0005739">
    <property type="term" value="C:mitochondrion"/>
    <property type="evidence" value="ECO:0007669"/>
    <property type="project" value="TreeGrafter"/>
</dbReference>
<dbReference type="Gene3D" id="3.30.559.10">
    <property type="entry name" value="Chloramphenicol acetyltransferase-like domain"/>
    <property type="match status" value="1"/>
</dbReference>
<comment type="cofactor">
    <cofactor evidence="1">
        <name>(R)-lipoate</name>
        <dbReference type="ChEBI" id="CHEBI:83088"/>
    </cofactor>
</comment>
<dbReference type="PANTHER" id="PTHR43178">
    <property type="entry name" value="DIHYDROLIPOAMIDE ACETYLTRANSFERASE COMPONENT OF PYRUVATE DEHYDROGENASE COMPLEX"/>
    <property type="match status" value="1"/>
</dbReference>
<dbReference type="EMBL" id="LAZR01060549">
    <property type="protein sequence ID" value="KKK65451.1"/>
    <property type="molecule type" value="Genomic_DNA"/>
</dbReference>
<dbReference type="GO" id="GO:0031405">
    <property type="term" value="F:lipoic acid binding"/>
    <property type="evidence" value="ECO:0007669"/>
    <property type="project" value="TreeGrafter"/>
</dbReference>
<dbReference type="InterPro" id="IPR050743">
    <property type="entry name" value="2-oxoacid_DH_E2_comp"/>
</dbReference>
<feature type="non-terminal residue" evidence="5">
    <location>
        <position position="1"/>
    </location>
</feature>
<dbReference type="PANTHER" id="PTHR43178:SF5">
    <property type="entry name" value="LIPOAMIDE ACYLTRANSFERASE COMPONENT OF BRANCHED-CHAIN ALPHA-KETO ACID DEHYDROGENASE COMPLEX, MITOCHONDRIAL"/>
    <property type="match status" value="1"/>
</dbReference>
<evidence type="ECO:0000256" key="2">
    <source>
        <dbReference type="ARBA" id="ARBA00022679"/>
    </source>
</evidence>
<feature type="domain" description="2-oxoacid dehydrogenase acyltransferase catalytic" evidence="4">
    <location>
        <begin position="3"/>
        <end position="144"/>
    </location>
</feature>
<evidence type="ECO:0000256" key="3">
    <source>
        <dbReference type="ARBA" id="ARBA00023315"/>
    </source>
</evidence>
<gene>
    <name evidence="5" type="ORF">LCGC14_2973990</name>
</gene>
<dbReference type="GO" id="GO:0016407">
    <property type="term" value="F:acetyltransferase activity"/>
    <property type="evidence" value="ECO:0007669"/>
    <property type="project" value="TreeGrafter"/>
</dbReference>
<evidence type="ECO:0000256" key="1">
    <source>
        <dbReference type="ARBA" id="ARBA00001938"/>
    </source>
</evidence>
<evidence type="ECO:0000313" key="5">
    <source>
        <dbReference type="EMBL" id="KKK65451.1"/>
    </source>
</evidence>
<keyword evidence="2" id="KW-0808">Transferase</keyword>
<name>A0A0F8ZZT5_9ZZZZ</name>
<comment type="caution">
    <text evidence="5">The sequence shown here is derived from an EMBL/GenBank/DDBJ whole genome shotgun (WGS) entry which is preliminary data.</text>
</comment>
<reference evidence="5" key="1">
    <citation type="journal article" date="2015" name="Nature">
        <title>Complex archaea that bridge the gap between prokaryotes and eukaryotes.</title>
        <authorList>
            <person name="Spang A."/>
            <person name="Saw J.H."/>
            <person name="Jorgensen S.L."/>
            <person name="Zaremba-Niedzwiedzka K."/>
            <person name="Martijn J."/>
            <person name="Lind A.E."/>
            <person name="van Eijk R."/>
            <person name="Schleper C."/>
            <person name="Guy L."/>
            <person name="Ettema T.J."/>
        </authorList>
    </citation>
    <scope>NUCLEOTIDE SEQUENCE</scope>
</reference>
<dbReference type="Pfam" id="PF00198">
    <property type="entry name" value="2-oxoacid_dh"/>
    <property type="match status" value="1"/>
</dbReference>
<proteinExistence type="predicted"/>
<dbReference type="SUPFAM" id="SSF52777">
    <property type="entry name" value="CoA-dependent acyltransferases"/>
    <property type="match status" value="1"/>
</dbReference>